<protein>
    <submittedName>
        <fullName evidence="3">Por secretion system C-terminal sorting domain-containing protein</fullName>
    </submittedName>
</protein>
<dbReference type="RefSeq" id="WP_089677854.1">
    <property type="nucleotide sequence ID" value="NZ_FNFO01000001.1"/>
</dbReference>
<dbReference type="Pfam" id="PF18962">
    <property type="entry name" value="Por_Secre_tail"/>
    <property type="match status" value="1"/>
</dbReference>
<evidence type="ECO:0000256" key="1">
    <source>
        <dbReference type="SAM" id="SignalP"/>
    </source>
</evidence>
<organism evidence="3 4">
    <name type="scientific">Catalinimonas alkaloidigena</name>
    <dbReference type="NCBI Taxonomy" id="1075417"/>
    <lineage>
        <taxon>Bacteria</taxon>
        <taxon>Pseudomonadati</taxon>
        <taxon>Bacteroidota</taxon>
        <taxon>Cytophagia</taxon>
        <taxon>Cytophagales</taxon>
        <taxon>Catalimonadaceae</taxon>
        <taxon>Catalinimonas</taxon>
    </lineage>
</organism>
<keyword evidence="4" id="KW-1185">Reference proteome</keyword>
<proteinExistence type="predicted"/>
<gene>
    <name evidence="3" type="ORF">SAMN05421823_101106</name>
</gene>
<dbReference type="Proteomes" id="UP000198510">
    <property type="component" value="Unassembled WGS sequence"/>
</dbReference>
<evidence type="ECO:0000313" key="4">
    <source>
        <dbReference type="Proteomes" id="UP000198510"/>
    </source>
</evidence>
<name>A0A1G8WJE3_9BACT</name>
<evidence type="ECO:0000259" key="2">
    <source>
        <dbReference type="Pfam" id="PF18962"/>
    </source>
</evidence>
<dbReference type="InterPro" id="IPR026444">
    <property type="entry name" value="Secre_tail"/>
</dbReference>
<dbReference type="AlphaFoldDB" id="A0A1G8WJE3"/>
<dbReference type="OrthoDB" id="177731at2"/>
<feature type="domain" description="Secretion system C-terminal sorting" evidence="2">
    <location>
        <begin position="39"/>
        <end position="114"/>
    </location>
</feature>
<keyword evidence="1" id="KW-0732">Signal</keyword>
<feature type="chain" id="PRO_5011695790" evidence="1">
    <location>
        <begin position="25"/>
        <end position="117"/>
    </location>
</feature>
<dbReference type="NCBIfam" id="TIGR04183">
    <property type="entry name" value="Por_Secre_tail"/>
    <property type="match status" value="1"/>
</dbReference>
<accession>A0A1G8WJE3</accession>
<sequence>MKKYLLSCLIASLSLMAAARPAFPEVQQAPMTTFSVQTYPNPFSESLQIEIDPGTRRLDKFVLMDVIGQTVMSIDLTQKTGPIHYAVDLSQLKRGVYIARITSGKEVLVTRKLVKSI</sequence>
<evidence type="ECO:0000313" key="3">
    <source>
        <dbReference type="EMBL" id="SDJ78478.1"/>
    </source>
</evidence>
<feature type="signal peptide" evidence="1">
    <location>
        <begin position="1"/>
        <end position="24"/>
    </location>
</feature>
<dbReference type="EMBL" id="FNFO01000001">
    <property type="protein sequence ID" value="SDJ78478.1"/>
    <property type="molecule type" value="Genomic_DNA"/>
</dbReference>
<reference evidence="3 4" key="1">
    <citation type="submission" date="2016-10" db="EMBL/GenBank/DDBJ databases">
        <authorList>
            <person name="de Groot N.N."/>
        </authorList>
    </citation>
    <scope>NUCLEOTIDE SEQUENCE [LARGE SCALE GENOMIC DNA]</scope>
    <source>
        <strain evidence="3 4">DSM 25186</strain>
    </source>
</reference>
<dbReference type="STRING" id="1075417.SAMN05421823_101106"/>